<dbReference type="GO" id="GO:0051301">
    <property type="term" value="P:cell division"/>
    <property type="evidence" value="ECO:0007669"/>
    <property type="project" value="UniProtKB-KW"/>
</dbReference>
<keyword evidence="8 9" id="KW-0131">Cell cycle</keyword>
<evidence type="ECO:0000256" key="7">
    <source>
        <dbReference type="ARBA" id="ARBA00023136"/>
    </source>
</evidence>
<evidence type="ECO:0000313" key="11">
    <source>
        <dbReference type="EMBL" id="MFC3913313.1"/>
    </source>
</evidence>
<comment type="caution">
    <text evidence="11">The sequence shown here is derived from an EMBL/GenBank/DDBJ whole genome shotgun (WGS) entry which is preliminary data.</text>
</comment>
<proteinExistence type="inferred from homology"/>
<evidence type="ECO:0000259" key="10">
    <source>
        <dbReference type="PROSITE" id="PS51779"/>
    </source>
</evidence>
<dbReference type="InterPro" id="IPR013685">
    <property type="entry name" value="POTRA_FtsQ_type"/>
</dbReference>
<organism evidence="11 12">
    <name type="scientific">Pseudaeromonas sharmana</name>
    <dbReference type="NCBI Taxonomy" id="328412"/>
    <lineage>
        <taxon>Bacteria</taxon>
        <taxon>Pseudomonadati</taxon>
        <taxon>Pseudomonadota</taxon>
        <taxon>Gammaproteobacteria</taxon>
        <taxon>Aeromonadales</taxon>
        <taxon>Aeromonadaceae</taxon>
        <taxon>Pseudaeromonas</taxon>
    </lineage>
</organism>
<feature type="domain" description="POTRA" evidence="10">
    <location>
        <begin position="45"/>
        <end position="115"/>
    </location>
</feature>
<keyword evidence="6 9" id="KW-1133">Transmembrane helix</keyword>
<dbReference type="PANTHER" id="PTHR35851">
    <property type="entry name" value="CELL DIVISION PROTEIN FTSQ"/>
    <property type="match status" value="1"/>
</dbReference>
<comment type="subcellular location">
    <subcellularLocation>
        <location evidence="9">Cell inner membrane</location>
        <topology evidence="9">Single-pass type II membrane protein</topology>
    </subcellularLocation>
    <subcellularLocation>
        <location evidence="1">Membrane</location>
    </subcellularLocation>
    <text evidence="9">Localizes to the division septum.</text>
</comment>
<gene>
    <name evidence="9" type="primary">ftsQ</name>
    <name evidence="11" type="ORF">ACFOSS_07535</name>
</gene>
<evidence type="ECO:0000256" key="5">
    <source>
        <dbReference type="ARBA" id="ARBA00022692"/>
    </source>
</evidence>
<keyword evidence="5 9" id="KW-0812">Transmembrane</keyword>
<evidence type="ECO:0000256" key="6">
    <source>
        <dbReference type="ARBA" id="ARBA00022989"/>
    </source>
</evidence>
<reference evidence="12" key="1">
    <citation type="journal article" date="2019" name="Int. J. Syst. Evol. Microbiol.">
        <title>The Global Catalogue of Microorganisms (GCM) 10K type strain sequencing project: providing services to taxonomists for standard genome sequencing and annotation.</title>
        <authorList>
            <consortium name="The Broad Institute Genomics Platform"/>
            <consortium name="The Broad Institute Genome Sequencing Center for Infectious Disease"/>
            <person name="Wu L."/>
            <person name="Ma J."/>
        </authorList>
    </citation>
    <scope>NUCLEOTIDE SEQUENCE [LARGE SCALE GENOMIC DNA]</scope>
    <source>
        <strain evidence="12">CCUG 54939</strain>
    </source>
</reference>
<name>A0ABV8CMM3_9GAMM</name>
<keyword evidence="7 9" id="KW-0472">Membrane</keyword>
<dbReference type="Pfam" id="PF08478">
    <property type="entry name" value="POTRA_1"/>
    <property type="match status" value="1"/>
</dbReference>
<evidence type="ECO:0000256" key="9">
    <source>
        <dbReference type="HAMAP-Rule" id="MF_00911"/>
    </source>
</evidence>
<keyword evidence="4 9" id="KW-0132">Cell division</keyword>
<evidence type="ECO:0000256" key="2">
    <source>
        <dbReference type="ARBA" id="ARBA00022475"/>
    </source>
</evidence>
<comment type="subunit">
    <text evidence="9">Part of a complex composed of FtsB, FtsL and FtsQ.</text>
</comment>
<evidence type="ECO:0000313" key="12">
    <source>
        <dbReference type="Proteomes" id="UP001595692"/>
    </source>
</evidence>
<dbReference type="InterPro" id="IPR026579">
    <property type="entry name" value="FtsQ"/>
</dbReference>
<dbReference type="PROSITE" id="PS51779">
    <property type="entry name" value="POTRA"/>
    <property type="match status" value="1"/>
</dbReference>
<evidence type="ECO:0000256" key="4">
    <source>
        <dbReference type="ARBA" id="ARBA00022618"/>
    </source>
</evidence>
<evidence type="ECO:0000256" key="3">
    <source>
        <dbReference type="ARBA" id="ARBA00022519"/>
    </source>
</evidence>
<dbReference type="HAMAP" id="MF_00911">
    <property type="entry name" value="FtsQ_subfam"/>
    <property type="match status" value="1"/>
</dbReference>
<dbReference type="Gene3D" id="3.40.50.11690">
    <property type="entry name" value="Cell division protein FtsQ/DivIB"/>
    <property type="match status" value="1"/>
</dbReference>
<evidence type="ECO:0000256" key="8">
    <source>
        <dbReference type="ARBA" id="ARBA00023306"/>
    </source>
</evidence>
<keyword evidence="12" id="KW-1185">Reference proteome</keyword>
<accession>A0ABV8CMM3</accession>
<sequence length="259" mass="30026">MSEVVSRNRTRGEFLFGVLFFAAVLYGLSSAANDIKRWFFEEDRIPVEGLVVQGKLDYVTVADVRETLRADPAVSNFFKLDVNDVQQQIEALPWVYQASVRKRWPALLYVYVIEQSPRARWGEDRLLSDKGGIFKAPLERLKHPLVRLSGPDDMANRIWEEYKNYERILALNGYHIESVNLTKRHSWEVKIKDGPLLILGRADTGARLQRFIDVYPQLDPREQIAYLDLRYDTGFAVGWKPIEGTGNDQDHRQKSDRRT</sequence>
<dbReference type="Pfam" id="PF03799">
    <property type="entry name" value="FtsQ_DivIB_C"/>
    <property type="match status" value="1"/>
</dbReference>
<dbReference type="InterPro" id="IPR045335">
    <property type="entry name" value="FtsQ_C_sf"/>
</dbReference>
<evidence type="ECO:0000256" key="1">
    <source>
        <dbReference type="ARBA" id="ARBA00004370"/>
    </source>
</evidence>
<dbReference type="InterPro" id="IPR034746">
    <property type="entry name" value="POTRA"/>
</dbReference>
<protein>
    <recommendedName>
        <fullName evidence="9">Cell division protein FtsQ</fullName>
    </recommendedName>
</protein>
<dbReference type="PANTHER" id="PTHR35851:SF1">
    <property type="entry name" value="CELL DIVISION PROTEIN FTSQ"/>
    <property type="match status" value="1"/>
</dbReference>
<dbReference type="Proteomes" id="UP001595692">
    <property type="component" value="Unassembled WGS sequence"/>
</dbReference>
<dbReference type="Gene3D" id="3.10.20.310">
    <property type="entry name" value="membrane protein fhac"/>
    <property type="match status" value="1"/>
</dbReference>
<dbReference type="RefSeq" id="WP_377151589.1">
    <property type="nucleotide sequence ID" value="NZ_JBHSAF010000006.1"/>
</dbReference>
<keyword evidence="3 9" id="KW-0997">Cell inner membrane</keyword>
<comment type="similarity">
    <text evidence="9">Belongs to the FtsQ/DivIB family. FtsQ subfamily.</text>
</comment>
<dbReference type="InterPro" id="IPR005548">
    <property type="entry name" value="Cell_div_FtsQ/DivIB_C"/>
</dbReference>
<dbReference type="EMBL" id="JBHSAF010000006">
    <property type="protein sequence ID" value="MFC3913313.1"/>
    <property type="molecule type" value="Genomic_DNA"/>
</dbReference>
<comment type="function">
    <text evidence="9">Essential cell division protein. May link together the upstream cell division proteins, which are predominantly cytoplasmic, with the downstream cell division proteins, which are predominantly periplasmic. May control correct divisome assembly.</text>
</comment>
<keyword evidence="2 9" id="KW-1003">Cell membrane</keyword>